<gene>
    <name evidence="1" type="ORF">CALMAC_LOCUS14217</name>
</gene>
<evidence type="ECO:0000313" key="2">
    <source>
        <dbReference type="Proteomes" id="UP000410492"/>
    </source>
</evidence>
<accession>A0A653D4I7</accession>
<dbReference type="EMBL" id="CAACVG010010055">
    <property type="protein sequence ID" value="VEN54856.1"/>
    <property type="molecule type" value="Genomic_DNA"/>
</dbReference>
<dbReference type="AlphaFoldDB" id="A0A653D4I7"/>
<organism evidence="1 2">
    <name type="scientific">Callosobruchus maculatus</name>
    <name type="common">Southern cowpea weevil</name>
    <name type="synonym">Pulse bruchid</name>
    <dbReference type="NCBI Taxonomy" id="64391"/>
    <lineage>
        <taxon>Eukaryota</taxon>
        <taxon>Metazoa</taxon>
        <taxon>Ecdysozoa</taxon>
        <taxon>Arthropoda</taxon>
        <taxon>Hexapoda</taxon>
        <taxon>Insecta</taxon>
        <taxon>Pterygota</taxon>
        <taxon>Neoptera</taxon>
        <taxon>Endopterygota</taxon>
        <taxon>Coleoptera</taxon>
        <taxon>Polyphaga</taxon>
        <taxon>Cucujiformia</taxon>
        <taxon>Chrysomeloidea</taxon>
        <taxon>Chrysomelidae</taxon>
        <taxon>Bruchinae</taxon>
        <taxon>Bruchini</taxon>
        <taxon>Callosobruchus</taxon>
    </lineage>
</organism>
<keyword evidence="2" id="KW-1185">Reference proteome</keyword>
<name>A0A653D4I7_CALMS</name>
<dbReference type="Proteomes" id="UP000410492">
    <property type="component" value="Unassembled WGS sequence"/>
</dbReference>
<reference evidence="1 2" key="1">
    <citation type="submission" date="2019-01" db="EMBL/GenBank/DDBJ databases">
        <authorList>
            <person name="Sayadi A."/>
        </authorList>
    </citation>
    <scope>NUCLEOTIDE SEQUENCE [LARGE SCALE GENOMIC DNA]</scope>
</reference>
<protein>
    <submittedName>
        <fullName evidence="1">Uncharacterized protein</fullName>
    </submittedName>
</protein>
<sequence length="65" mass="7069">MSVYIEVGSNIPKEALPPGIDVDVNHMVNREGGWVKASSNFGAESPKTGLRECIRITSREATPQK</sequence>
<proteinExistence type="predicted"/>
<evidence type="ECO:0000313" key="1">
    <source>
        <dbReference type="EMBL" id="VEN54856.1"/>
    </source>
</evidence>